<evidence type="ECO:0000256" key="3">
    <source>
        <dbReference type="ARBA" id="ARBA00023163"/>
    </source>
</evidence>
<evidence type="ECO:0000256" key="1">
    <source>
        <dbReference type="ARBA" id="ARBA00023015"/>
    </source>
</evidence>
<dbReference type="InterPro" id="IPR009057">
    <property type="entry name" value="Homeodomain-like_sf"/>
</dbReference>
<dbReference type="PROSITE" id="PS00041">
    <property type="entry name" value="HTH_ARAC_FAMILY_1"/>
    <property type="match status" value="1"/>
</dbReference>
<keyword evidence="1" id="KW-0805">Transcription regulation</keyword>
<accession>A0A975A269</accession>
<dbReference type="AlphaFoldDB" id="A0A975A269"/>
<reference evidence="5" key="1">
    <citation type="submission" date="2021-02" db="EMBL/GenBank/DDBJ databases">
        <title>Fulvivirga sp. S481 isolated from sea water.</title>
        <authorList>
            <person name="Bae S.S."/>
            <person name="Baek K."/>
        </authorList>
    </citation>
    <scope>NUCLEOTIDE SEQUENCE</scope>
    <source>
        <strain evidence="5">S481</strain>
    </source>
</reference>
<proteinExistence type="predicted"/>
<dbReference type="SMART" id="SM00871">
    <property type="entry name" value="AraC_E_bind"/>
    <property type="match status" value="1"/>
</dbReference>
<evidence type="ECO:0000259" key="4">
    <source>
        <dbReference type="PROSITE" id="PS01124"/>
    </source>
</evidence>
<dbReference type="GO" id="GO:0003700">
    <property type="term" value="F:DNA-binding transcription factor activity"/>
    <property type="evidence" value="ECO:0007669"/>
    <property type="project" value="InterPro"/>
</dbReference>
<dbReference type="PANTHER" id="PTHR40055:SF1">
    <property type="entry name" value="TRANSCRIPTIONAL REGULATOR YGIV-RELATED"/>
    <property type="match status" value="1"/>
</dbReference>
<keyword evidence="3" id="KW-0804">Transcription</keyword>
<dbReference type="PROSITE" id="PS01124">
    <property type="entry name" value="HTH_ARAC_FAMILY_2"/>
    <property type="match status" value="1"/>
</dbReference>
<feature type="domain" description="HTH araC/xylS-type" evidence="4">
    <location>
        <begin position="15"/>
        <end position="114"/>
    </location>
</feature>
<dbReference type="InterPro" id="IPR018062">
    <property type="entry name" value="HTH_AraC-typ_CS"/>
</dbReference>
<dbReference type="PANTHER" id="PTHR40055">
    <property type="entry name" value="TRANSCRIPTIONAL REGULATOR YGIV-RELATED"/>
    <property type="match status" value="1"/>
</dbReference>
<dbReference type="InterPro" id="IPR029442">
    <property type="entry name" value="GyrI-like"/>
</dbReference>
<dbReference type="KEGG" id="fuv:JR347_08570"/>
<evidence type="ECO:0000313" key="6">
    <source>
        <dbReference type="Proteomes" id="UP000662783"/>
    </source>
</evidence>
<dbReference type="InterPro" id="IPR020449">
    <property type="entry name" value="Tscrpt_reg_AraC-type_HTH"/>
</dbReference>
<dbReference type="EMBL" id="CP070608">
    <property type="protein sequence ID" value="QSE99126.1"/>
    <property type="molecule type" value="Genomic_DNA"/>
</dbReference>
<dbReference type="GO" id="GO:0043565">
    <property type="term" value="F:sequence-specific DNA binding"/>
    <property type="evidence" value="ECO:0007669"/>
    <property type="project" value="InterPro"/>
</dbReference>
<dbReference type="SMART" id="SM00342">
    <property type="entry name" value="HTH_ARAC"/>
    <property type="match status" value="1"/>
</dbReference>
<dbReference type="SUPFAM" id="SSF46689">
    <property type="entry name" value="Homeodomain-like"/>
    <property type="match status" value="2"/>
</dbReference>
<keyword evidence="2" id="KW-0238">DNA-binding</keyword>
<evidence type="ECO:0000313" key="5">
    <source>
        <dbReference type="EMBL" id="QSE99126.1"/>
    </source>
</evidence>
<dbReference type="Gene3D" id="1.10.10.60">
    <property type="entry name" value="Homeodomain-like"/>
    <property type="match status" value="2"/>
</dbReference>
<dbReference type="Pfam" id="PF06445">
    <property type="entry name" value="GyrI-like"/>
    <property type="match status" value="1"/>
</dbReference>
<organism evidence="5 6">
    <name type="scientific">Fulvivirga lutea</name>
    <dbReference type="NCBI Taxonomy" id="2810512"/>
    <lineage>
        <taxon>Bacteria</taxon>
        <taxon>Pseudomonadati</taxon>
        <taxon>Bacteroidota</taxon>
        <taxon>Cytophagia</taxon>
        <taxon>Cytophagales</taxon>
        <taxon>Fulvivirgaceae</taxon>
        <taxon>Fulvivirga</taxon>
    </lineage>
</organism>
<dbReference type="Proteomes" id="UP000662783">
    <property type="component" value="Chromosome"/>
</dbReference>
<dbReference type="PRINTS" id="PR00032">
    <property type="entry name" value="HTHARAC"/>
</dbReference>
<protein>
    <submittedName>
        <fullName evidence="5">AraC family transcriptional regulator</fullName>
    </submittedName>
</protein>
<dbReference type="Pfam" id="PF12833">
    <property type="entry name" value="HTH_18"/>
    <property type="match status" value="1"/>
</dbReference>
<dbReference type="InterPro" id="IPR010499">
    <property type="entry name" value="AraC_E-bd"/>
</dbReference>
<dbReference type="SUPFAM" id="SSF55136">
    <property type="entry name" value="Probable bacterial effector-binding domain"/>
    <property type="match status" value="1"/>
</dbReference>
<dbReference type="InterPro" id="IPR011256">
    <property type="entry name" value="Reg_factor_effector_dom_sf"/>
</dbReference>
<keyword evidence="6" id="KW-1185">Reference proteome</keyword>
<dbReference type="InterPro" id="IPR050908">
    <property type="entry name" value="SmbC-like"/>
</dbReference>
<sequence length="298" mass="34334">MPKVSSQADYKQRMNAVFQYIETHLESDLSLTKVAEIASFSPYHFHRIFKHITGEALNELIIRKRIEKSAATLLHKREISITELSMQNGFSSNTSFTRAFKKFYGVSPSDFRKQYPHKFSKIGKVSPSYEQYICVIEELKNWVEMNAKIRISETGKIEVAYISCIGTQNIERSYGKLFEWAYPLGLTPSEDIKPIIIYHDSFKITDHDKVRISAGITLNIPVKAAGEVGLTTIPAGKYISGMYEISLNEFEKAWTGLFLWMNENGYQKADRKPFEIHHNNFHEHPQKKSIVELFIPVK</sequence>
<name>A0A975A269_9BACT</name>
<dbReference type="RefSeq" id="WP_205723637.1">
    <property type="nucleotide sequence ID" value="NZ_CP070608.1"/>
</dbReference>
<dbReference type="Gene3D" id="3.20.80.10">
    <property type="entry name" value="Regulatory factor, effector binding domain"/>
    <property type="match status" value="1"/>
</dbReference>
<gene>
    <name evidence="5" type="ORF">JR347_08570</name>
</gene>
<evidence type="ECO:0000256" key="2">
    <source>
        <dbReference type="ARBA" id="ARBA00023125"/>
    </source>
</evidence>
<dbReference type="InterPro" id="IPR018060">
    <property type="entry name" value="HTH_AraC"/>
</dbReference>